<reference evidence="1" key="1">
    <citation type="submission" date="2023-06" db="EMBL/GenBank/DDBJ databases">
        <title>Genome-scale phylogeny and comparative genomics of the fungal order Sordariales.</title>
        <authorList>
            <consortium name="Lawrence Berkeley National Laboratory"/>
            <person name="Hensen N."/>
            <person name="Bonometti L."/>
            <person name="Westerberg I."/>
            <person name="Brannstrom I.O."/>
            <person name="Guillou S."/>
            <person name="Cros-Aarteil S."/>
            <person name="Calhoun S."/>
            <person name="Haridas S."/>
            <person name="Kuo A."/>
            <person name="Mondo S."/>
            <person name="Pangilinan J."/>
            <person name="Riley R."/>
            <person name="Labutti K."/>
            <person name="Andreopoulos B."/>
            <person name="Lipzen A."/>
            <person name="Chen C."/>
            <person name="Yanf M."/>
            <person name="Daum C."/>
            <person name="Ng V."/>
            <person name="Clum A."/>
            <person name="Steindorff A."/>
            <person name="Ohm R."/>
            <person name="Martin F."/>
            <person name="Silar P."/>
            <person name="Natvig D."/>
            <person name="Lalanne C."/>
            <person name="Gautier V."/>
            <person name="Ament-Velasquez S.L."/>
            <person name="Kruys A."/>
            <person name="Hutchinson M.I."/>
            <person name="Powell A.J."/>
            <person name="Barry K."/>
            <person name="Miller A.N."/>
            <person name="Grigoriev I.V."/>
            <person name="Debuchy R."/>
            <person name="Gladieux P."/>
            <person name="Thoren M.H."/>
            <person name="Johannesson H."/>
        </authorList>
    </citation>
    <scope>NUCLEOTIDE SEQUENCE</scope>
    <source>
        <strain evidence="1">CBS 540.89</strain>
    </source>
</reference>
<dbReference type="EMBL" id="JAUKTV010000005">
    <property type="protein sequence ID" value="KAK0737417.1"/>
    <property type="molecule type" value="Genomic_DNA"/>
</dbReference>
<sequence>MNTSSPSPDDTSSFVRTPLLSPLDAANLTSQGLLHPGTTPNTHLLHKHRLFPFAEEEYRDFPLHNTTPTSHPSAFALLPRYLISSETLQYIGLSPTKARELWSSHESSFWPRNRKIDPAEFLTFVLNHVTNRKDTWSEDESEWHAVLEDCGVNDDVKDAIMDPRFEQIRGCETCLGWVKDTVEMRFRGLRRIQEQSQACEGELKKTMEG</sequence>
<dbReference type="AlphaFoldDB" id="A0AA40BNE5"/>
<gene>
    <name evidence="1" type="ORF">B0T21DRAFT_347788</name>
</gene>
<keyword evidence="2" id="KW-1185">Reference proteome</keyword>
<organism evidence="1 2">
    <name type="scientific">Apiosordaria backusii</name>
    <dbReference type="NCBI Taxonomy" id="314023"/>
    <lineage>
        <taxon>Eukaryota</taxon>
        <taxon>Fungi</taxon>
        <taxon>Dikarya</taxon>
        <taxon>Ascomycota</taxon>
        <taxon>Pezizomycotina</taxon>
        <taxon>Sordariomycetes</taxon>
        <taxon>Sordariomycetidae</taxon>
        <taxon>Sordariales</taxon>
        <taxon>Lasiosphaeriaceae</taxon>
        <taxon>Apiosordaria</taxon>
    </lineage>
</organism>
<proteinExistence type="predicted"/>
<dbReference type="Proteomes" id="UP001172159">
    <property type="component" value="Unassembled WGS sequence"/>
</dbReference>
<comment type="caution">
    <text evidence="1">The sequence shown here is derived from an EMBL/GenBank/DDBJ whole genome shotgun (WGS) entry which is preliminary data.</text>
</comment>
<accession>A0AA40BNE5</accession>
<name>A0AA40BNE5_9PEZI</name>
<protein>
    <submittedName>
        <fullName evidence="1">Uncharacterized protein</fullName>
    </submittedName>
</protein>
<evidence type="ECO:0000313" key="1">
    <source>
        <dbReference type="EMBL" id="KAK0737417.1"/>
    </source>
</evidence>
<evidence type="ECO:0000313" key="2">
    <source>
        <dbReference type="Proteomes" id="UP001172159"/>
    </source>
</evidence>